<reference evidence="6" key="1">
    <citation type="submission" date="2023-10" db="EMBL/GenBank/DDBJ databases">
        <authorList>
            <person name="Chen Y."/>
            <person name="Shah S."/>
            <person name="Dougan E. K."/>
            <person name="Thang M."/>
            <person name="Chan C."/>
        </authorList>
    </citation>
    <scope>NUCLEOTIDE SEQUENCE [LARGE SCALE GENOMIC DNA]</scope>
</reference>
<dbReference type="EMBL" id="CAUYUJ010008521">
    <property type="protein sequence ID" value="CAK0824169.1"/>
    <property type="molecule type" value="Genomic_DNA"/>
</dbReference>
<proteinExistence type="inferred from homology"/>
<name>A0ABN9RZY6_9DINO</name>
<evidence type="ECO:0000256" key="2">
    <source>
        <dbReference type="ARBA" id="ARBA00022540"/>
    </source>
</evidence>
<feature type="compositionally biased region" description="Basic and acidic residues" evidence="4">
    <location>
        <begin position="215"/>
        <end position="243"/>
    </location>
</feature>
<evidence type="ECO:0000256" key="3">
    <source>
        <dbReference type="ARBA" id="ARBA00022917"/>
    </source>
</evidence>
<sequence>AQELLRRKEESTKKRLEEEEEKRRLEQEAEEAKRAKEREKEEQREREREQREKEKLEEKEREVAAAKEKEKAANGGLGSFFSKGKKKVVGKTSAAVKAKEEEPEPSQAAEPRPAAPSPSPEPRPAASPSPQLSPRPDEEPEGPSFALALMVYRDFAGDVPEELETLSAKEDQAGWSTDKHGSALGDRRLQHGRTTNDMDSAPVDRKMFGSRRPQSSRELDSKDKDRADFRRRDRDEERIREEPPQPAAKLEVNPNSFAARMRARRAGAGGEDDPDAAVVRQLKSILNKLTLEKYDTLSQQILEVPMKTSTHVELLITEVFEKAITQHPFINMYTDLCVLLHDHFTNNPIADDAFSFKKLLLTECQNVFERNKQPPKDLDKMTEEDRVIAEFKYKNRKLGNVKFIGALLGRRMLASKVFLSIVE</sequence>
<dbReference type="Gene3D" id="1.25.40.180">
    <property type="match status" value="1"/>
</dbReference>
<evidence type="ECO:0000256" key="4">
    <source>
        <dbReference type="SAM" id="MobiDB-lite"/>
    </source>
</evidence>
<dbReference type="Pfam" id="PF02854">
    <property type="entry name" value="MIF4G"/>
    <property type="match status" value="1"/>
</dbReference>
<evidence type="ECO:0000313" key="6">
    <source>
        <dbReference type="EMBL" id="CAK0824169.1"/>
    </source>
</evidence>
<keyword evidence="3" id="KW-0648">Protein biosynthesis</keyword>
<accession>A0ABN9RZY6</accession>
<dbReference type="SUPFAM" id="SSF48371">
    <property type="entry name" value="ARM repeat"/>
    <property type="match status" value="1"/>
</dbReference>
<feature type="compositionally biased region" description="Basic and acidic residues" evidence="4">
    <location>
        <begin position="1"/>
        <end position="72"/>
    </location>
</feature>
<keyword evidence="7" id="KW-1185">Reference proteome</keyword>
<feature type="region of interest" description="Disordered" evidence="4">
    <location>
        <begin position="162"/>
        <end position="255"/>
    </location>
</feature>
<feature type="compositionally biased region" description="Basic and acidic residues" evidence="4">
    <location>
        <begin position="167"/>
        <end position="189"/>
    </location>
</feature>
<comment type="caution">
    <text evidence="6">The sequence shown here is derived from an EMBL/GenBank/DDBJ whole genome shotgun (WGS) entry which is preliminary data.</text>
</comment>
<evidence type="ECO:0000259" key="5">
    <source>
        <dbReference type="Pfam" id="PF02854"/>
    </source>
</evidence>
<feature type="region of interest" description="Disordered" evidence="4">
    <location>
        <begin position="1"/>
        <end position="146"/>
    </location>
</feature>
<feature type="non-terminal residue" evidence="6">
    <location>
        <position position="423"/>
    </location>
</feature>
<organism evidence="6 7">
    <name type="scientific">Prorocentrum cordatum</name>
    <dbReference type="NCBI Taxonomy" id="2364126"/>
    <lineage>
        <taxon>Eukaryota</taxon>
        <taxon>Sar</taxon>
        <taxon>Alveolata</taxon>
        <taxon>Dinophyceae</taxon>
        <taxon>Prorocentrales</taxon>
        <taxon>Prorocentraceae</taxon>
        <taxon>Prorocentrum</taxon>
    </lineage>
</organism>
<dbReference type="PANTHER" id="PTHR23253:SF9">
    <property type="entry name" value="EUKARYOTIC TRANSLATION INITIATION FACTOR 4 GAMMA 2"/>
    <property type="match status" value="1"/>
</dbReference>
<feature type="compositionally biased region" description="Pro residues" evidence="4">
    <location>
        <begin position="113"/>
        <end position="133"/>
    </location>
</feature>
<evidence type="ECO:0000313" key="7">
    <source>
        <dbReference type="Proteomes" id="UP001189429"/>
    </source>
</evidence>
<evidence type="ECO:0000256" key="1">
    <source>
        <dbReference type="ARBA" id="ARBA00005775"/>
    </source>
</evidence>
<gene>
    <name evidence="6" type="ORF">PCOR1329_LOCUS24648</name>
</gene>
<dbReference type="Proteomes" id="UP001189429">
    <property type="component" value="Unassembled WGS sequence"/>
</dbReference>
<keyword evidence="2" id="KW-0396">Initiation factor</keyword>
<protein>
    <recommendedName>
        <fullName evidence="5">MIF4G domain-containing protein</fullName>
    </recommendedName>
</protein>
<feature type="domain" description="MIF4G" evidence="5">
    <location>
        <begin position="280"/>
        <end position="421"/>
    </location>
</feature>
<dbReference type="InterPro" id="IPR016024">
    <property type="entry name" value="ARM-type_fold"/>
</dbReference>
<dbReference type="PANTHER" id="PTHR23253">
    <property type="entry name" value="EUKARYOTIC TRANSLATION INITIATION FACTOR 4 GAMMA"/>
    <property type="match status" value="1"/>
</dbReference>
<dbReference type="InterPro" id="IPR003890">
    <property type="entry name" value="MIF4G-like_typ-3"/>
</dbReference>
<comment type="similarity">
    <text evidence="1">Belongs to the eukaryotic initiation factor 4G family.</text>
</comment>
<feature type="non-terminal residue" evidence="6">
    <location>
        <position position="1"/>
    </location>
</feature>